<dbReference type="Proteomes" id="UP000246759">
    <property type="component" value="Segment"/>
</dbReference>
<sequence>MYTLGEILELARLDLLDIKILCRYCHRKLSTEEILLRELEARESGGEEQFSGYRKGAEYLWISLCEYCKVALQKRLQNVRKRPYRYAACSSRRHQYYNL</sequence>
<protein>
    <submittedName>
        <fullName evidence="1">E6</fullName>
    </submittedName>
</protein>
<organism evidence="1">
    <name type="scientific">Pygoscelis adeliae papillomavirus 2</name>
    <dbReference type="NCBI Taxonomy" id="2045113"/>
    <lineage>
        <taxon>Viruses</taxon>
        <taxon>Monodnaviria</taxon>
        <taxon>Shotokuvirae</taxon>
        <taxon>Cossaviricota</taxon>
        <taxon>Papovaviricetes</taxon>
        <taxon>Zurhausenvirales</taxon>
        <taxon>Papillomaviridae</taxon>
        <taxon>Firstpapillomavirinae</taxon>
        <taxon>Treisepsilonpapillomavirus</taxon>
        <taxon>Treisepsilonpapillomavirus 1</taxon>
    </lineage>
</organism>
<reference evidence="1" key="1">
    <citation type="journal article" date="2017" name="Virus Evol.">
        <title>Unique genome organization of non-mammalian papillomaviruses provides insights into the evolution of viral early proteins.</title>
        <authorList>
            <person name="Van Doorslaer K."/>
            <person name="Ruoppolo V."/>
            <person name="Schmidt A."/>
            <person name="Lescroel A."/>
            <person name="Jongsomjit D."/>
            <person name="Elrod M."/>
            <person name="Kraberger S."/>
            <person name="Stainton D."/>
            <person name="Dugger K.M."/>
            <person name="Ballard G."/>
            <person name="Ainley D.G."/>
            <person name="Varsani A."/>
        </authorList>
    </citation>
    <scope>NUCLEOTIDE SEQUENCE [LARGE SCALE GENOMIC DNA]</scope>
</reference>
<name>A0A291PWL4_9PAPI</name>
<proteinExistence type="predicted"/>
<dbReference type="EMBL" id="MF168943">
    <property type="protein sequence ID" value="ATL23478.1"/>
    <property type="molecule type" value="Genomic_DNA"/>
</dbReference>
<accession>A0A291PWL4</accession>
<gene>
    <name evidence="1" type="primary">E6</name>
</gene>
<evidence type="ECO:0000313" key="1">
    <source>
        <dbReference type="EMBL" id="ATL23478.1"/>
    </source>
</evidence>